<dbReference type="AlphaFoldDB" id="A0A368VAY7"/>
<evidence type="ECO:0000313" key="2">
    <source>
        <dbReference type="Proteomes" id="UP000253495"/>
    </source>
</evidence>
<evidence type="ECO:0000313" key="1">
    <source>
        <dbReference type="EMBL" id="RCW37480.1"/>
    </source>
</evidence>
<comment type="caution">
    <text evidence="1">The sequence shown here is derived from an EMBL/GenBank/DDBJ whole genome shotgun (WGS) entry which is preliminary data.</text>
</comment>
<gene>
    <name evidence="1" type="ORF">DFQ14_1288</name>
</gene>
<name>A0A368VAY7_9ACTN</name>
<dbReference type="EMBL" id="QPJC01000028">
    <property type="protein sequence ID" value="RCW37480.1"/>
    <property type="molecule type" value="Genomic_DNA"/>
</dbReference>
<accession>A0A368VAY7</accession>
<dbReference type="RefSeq" id="WP_114455169.1">
    <property type="nucleotide sequence ID" value="NZ_QPJC01000028.1"/>
</dbReference>
<sequence length="114" mass="12423">MFNDASATDHLGFFGADLSADGVAASGDGQTHPRGPLRVTTTPVEQLLLGELVLQGSFGPQQVAEDVPESLPALACEVCGHRFLRELERHEWGMWRLLVRLECQVCGAHRVVDE</sequence>
<reference evidence="1 2" key="1">
    <citation type="submission" date="2018-07" db="EMBL/GenBank/DDBJ databases">
        <title>Genomic Encyclopedia of Type Strains, Phase III (KMG-III): the genomes of soil and plant-associated and newly described type strains.</title>
        <authorList>
            <person name="Whitman W."/>
        </authorList>
    </citation>
    <scope>NUCLEOTIDE SEQUENCE [LARGE SCALE GENOMIC DNA]</scope>
    <source>
        <strain evidence="1 2">CECT 8575</strain>
    </source>
</reference>
<protein>
    <submittedName>
        <fullName evidence="1">Uncharacterized protein</fullName>
    </submittedName>
</protein>
<dbReference type="Proteomes" id="UP000253495">
    <property type="component" value="Unassembled WGS sequence"/>
</dbReference>
<keyword evidence="2" id="KW-1185">Reference proteome</keyword>
<organism evidence="1 2">
    <name type="scientific">Halopolyspora algeriensis</name>
    <dbReference type="NCBI Taxonomy" id="1500506"/>
    <lineage>
        <taxon>Bacteria</taxon>
        <taxon>Bacillati</taxon>
        <taxon>Actinomycetota</taxon>
        <taxon>Actinomycetes</taxon>
        <taxon>Actinomycetes incertae sedis</taxon>
        <taxon>Halopolyspora</taxon>
    </lineage>
</organism>
<proteinExistence type="predicted"/>